<dbReference type="PANTHER" id="PTHR35307:SF3">
    <property type="entry name" value="DUF4220 DOMAIN-CONTAINING PROTEIN"/>
    <property type="match status" value="1"/>
</dbReference>
<reference evidence="1" key="1">
    <citation type="submission" date="2016-02" db="EMBL/GenBank/DDBJ databases">
        <title>WGS assembly of Manihot esculenta.</title>
        <authorList>
            <person name="Bredeson J.V."/>
            <person name="Prochnik S.E."/>
            <person name="Lyons J.B."/>
            <person name="Schmutz J."/>
            <person name="Grimwood J."/>
            <person name="Vrebalov J."/>
            <person name="Bart R.S."/>
            <person name="Amuge T."/>
            <person name="Ferguson M.E."/>
            <person name="Green R."/>
            <person name="Putnam N."/>
            <person name="Stites J."/>
            <person name="Rounsley S."/>
            <person name="Rokhsar D.S."/>
        </authorList>
    </citation>
    <scope>NUCLEOTIDE SEQUENCE [LARGE SCALE GENOMIC DNA]</scope>
    <source>
        <tissue evidence="1">Leaf</tissue>
    </source>
</reference>
<proteinExistence type="predicted"/>
<dbReference type="AlphaFoldDB" id="A0A2C9UGR6"/>
<dbReference type="PANTHER" id="PTHR35307">
    <property type="entry name" value="PROTEIN, PUTATIVE-RELATED"/>
    <property type="match status" value="1"/>
</dbReference>
<gene>
    <name evidence="1" type="ORF">MANES_15G178700</name>
</gene>
<protein>
    <submittedName>
        <fullName evidence="1">Uncharacterized protein</fullName>
    </submittedName>
</protein>
<accession>A0A2C9UGR6</accession>
<name>A0A2C9UGR6_MANES</name>
<dbReference type="EMBL" id="CM004401">
    <property type="protein sequence ID" value="OAY29882.1"/>
    <property type="molecule type" value="Genomic_DNA"/>
</dbReference>
<organism evidence="1">
    <name type="scientific">Manihot esculenta</name>
    <name type="common">Cassava</name>
    <name type="synonym">Jatropha manihot</name>
    <dbReference type="NCBI Taxonomy" id="3983"/>
    <lineage>
        <taxon>Eukaryota</taxon>
        <taxon>Viridiplantae</taxon>
        <taxon>Streptophyta</taxon>
        <taxon>Embryophyta</taxon>
        <taxon>Tracheophyta</taxon>
        <taxon>Spermatophyta</taxon>
        <taxon>Magnoliopsida</taxon>
        <taxon>eudicotyledons</taxon>
        <taxon>Gunneridae</taxon>
        <taxon>Pentapetalae</taxon>
        <taxon>rosids</taxon>
        <taxon>fabids</taxon>
        <taxon>Malpighiales</taxon>
        <taxon>Euphorbiaceae</taxon>
        <taxon>Crotonoideae</taxon>
        <taxon>Manihoteae</taxon>
        <taxon>Manihot</taxon>
    </lineage>
</organism>
<evidence type="ECO:0000313" key="1">
    <source>
        <dbReference type="EMBL" id="OAY29882.1"/>
    </source>
</evidence>
<sequence>MQKGKKKQPKHLIELLEKSSSGLHAVKDFDTNLVPSLDNEEPQHYWAFPIVTLIAIAIATTNTSKSTKEVLEGLADATKNKYVKFKKTYLNQCLLKESPSKWHIRVLAANSMYRIGQTILQNYERSNISSIKVQEERVQWAVFLPGKIKKIIKLLDQKLTIMISDLVAACLTNSQRVIYLVCFSSSIKVQEERVQWAVFLPDHKLTIMISDLVAACLTNSQRVIYLVCFSSSIKIKKDFLGPDEMACINEWRAFQKTKDQFSFLHLQQKMVQLLPVHGTST</sequence>